<dbReference type="InterPro" id="IPR000531">
    <property type="entry name" value="Beta-barrel_TonB"/>
</dbReference>
<dbReference type="Gene3D" id="2.170.130.10">
    <property type="entry name" value="TonB-dependent receptor, plug domain"/>
    <property type="match status" value="1"/>
</dbReference>
<comment type="caution">
    <text evidence="13">The sequence shown here is derived from an EMBL/GenBank/DDBJ whole genome shotgun (WGS) entry which is preliminary data.</text>
</comment>
<dbReference type="EMBL" id="MNQH01000001">
    <property type="protein sequence ID" value="OKY96520.1"/>
    <property type="molecule type" value="Genomic_DNA"/>
</dbReference>
<keyword evidence="2 8" id="KW-0813">Transport</keyword>
<dbReference type="PANTHER" id="PTHR30069:SF57">
    <property type="entry name" value="TONB-DEPENDENT RECEPTOR"/>
    <property type="match status" value="1"/>
</dbReference>
<comment type="similarity">
    <text evidence="8 9">Belongs to the TonB-dependent receptor family.</text>
</comment>
<gene>
    <name evidence="13" type="ORF">BHV66_00105</name>
</gene>
<proteinExistence type="inferred from homology"/>
<evidence type="ECO:0000313" key="13">
    <source>
        <dbReference type="EMBL" id="OKY96520.1"/>
    </source>
</evidence>
<dbReference type="SUPFAM" id="SSF49464">
    <property type="entry name" value="Carboxypeptidase regulatory domain-like"/>
    <property type="match status" value="1"/>
</dbReference>
<dbReference type="RefSeq" id="WP_276723175.1">
    <property type="nucleotide sequence ID" value="NZ_BAAFLA010000028.1"/>
</dbReference>
<dbReference type="InterPro" id="IPR036942">
    <property type="entry name" value="Beta-barrel_TonB_sf"/>
</dbReference>
<keyword evidence="3 8" id="KW-1134">Transmembrane beta strand</keyword>
<dbReference type="Proteomes" id="UP000187417">
    <property type="component" value="Unassembled WGS sequence"/>
</dbReference>
<evidence type="ECO:0000256" key="8">
    <source>
        <dbReference type="PROSITE-ProRule" id="PRU01360"/>
    </source>
</evidence>
<evidence type="ECO:0000256" key="1">
    <source>
        <dbReference type="ARBA" id="ARBA00004571"/>
    </source>
</evidence>
<keyword evidence="7 8" id="KW-0998">Cell outer membrane</keyword>
<feature type="domain" description="TonB-dependent receptor plug" evidence="12">
    <location>
        <begin position="128"/>
        <end position="234"/>
    </location>
</feature>
<dbReference type="Pfam" id="PF00593">
    <property type="entry name" value="TonB_dep_Rec_b-barrel"/>
    <property type="match status" value="1"/>
</dbReference>
<evidence type="ECO:0000256" key="7">
    <source>
        <dbReference type="ARBA" id="ARBA00023237"/>
    </source>
</evidence>
<organism evidence="13 14">
    <name type="scientific">Alistipes putredinis</name>
    <dbReference type="NCBI Taxonomy" id="28117"/>
    <lineage>
        <taxon>Bacteria</taxon>
        <taxon>Pseudomonadati</taxon>
        <taxon>Bacteroidota</taxon>
        <taxon>Bacteroidia</taxon>
        <taxon>Bacteroidales</taxon>
        <taxon>Rikenellaceae</taxon>
        <taxon>Alistipes</taxon>
    </lineage>
</organism>
<dbReference type="InterPro" id="IPR008969">
    <property type="entry name" value="CarboxyPept-like_regulatory"/>
</dbReference>
<evidence type="ECO:0000256" key="6">
    <source>
        <dbReference type="ARBA" id="ARBA00023136"/>
    </source>
</evidence>
<reference evidence="13 14" key="1">
    <citation type="journal article" date="2016" name="Nat. Biotechnol.">
        <title>Measurement of bacterial replication rates in microbial communities.</title>
        <authorList>
            <person name="Brown C.T."/>
            <person name="Olm M.R."/>
            <person name="Thomas B.C."/>
            <person name="Banfield J.F."/>
        </authorList>
    </citation>
    <scope>NUCLEOTIDE SEQUENCE [LARGE SCALE GENOMIC DNA]</scope>
    <source>
        <strain evidence="13">CAG:67_53_122</strain>
    </source>
</reference>
<dbReference type="GO" id="GO:0044718">
    <property type="term" value="P:siderophore transmembrane transport"/>
    <property type="evidence" value="ECO:0007669"/>
    <property type="project" value="TreeGrafter"/>
</dbReference>
<keyword evidence="4 8" id="KW-0812">Transmembrane</keyword>
<evidence type="ECO:0000259" key="11">
    <source>
        <dbReference type="Pfam" id="PF00593"/>
    </source>
</evidence>
<sequence length="769" mass="85598">MKKLILLAVMCLVYHTLFADETTPTPKSDAHLYGHVIDSKTGEHLPYATVTIPGTTIGTMTDASGHYFLKNLPTGTITVEARMMSYDPVRHEVTLKKGQSLELNFEITENGITMDDVVVSASRSETTRRKAPALVNVLDRKIFDNTNSACLAQGLGFQPGVRVEDDCQNCGFMQVRINGLDGHYSQILVDSHPVFSALSGVYGLEQIPASMIDRVEVMRGGGSALFGSSAIGGTINIITKDPDRNSAEVGHTITAIGNSSSYDNVTSANASLVTDSRKAGLYVYGQNRHRSGYDHDGDGFTEIPQLQSQSLGLRSFFKTSAYSRITLQYNTVMEYRRGGDRLDLPPHEAMIAEQTDHNINGGSLSFDLSSADFSNRVNVYASFQHIARKSYYGSKQDPDAYGRTHDLTVATGAQYIHSFDRLWFLPADLTLGVEYNYNDLDDESIGYDYRTKQKVHIIGAYLQNEWKNEHWSLLIGGRLDKHSLVDHVIFSPRANLRYNPGEGASLRLSYSSGFRAPQAFDEDMHIAIVGGERVRIRLADDLREERSHSLSLSADLYHRFGKVQTNLLVEGFYTTLDHVFALRPLPDPDTDGSTIKERYNGSGARVMGINIEGKAAFTRWFDLQAGITLQQSRYKEPEQWSEDPEVAPTRKMFRTPNTYGYLTAELTPVRNLQAAITGTYTGKMLVQHMAGSGTPVDRAVTTPRFFDLNLKVSYDVILYKEIALQLHAGIQNIFNAYQKDFDRGANRDSGYIYGPSLPRSWFVGAKISF</sequence>
<keyword evidence="6 8" id="KW-0472">Membrane</keyword>
<accession>A0A1Q6FCC6</accession>
<evidence type="ECO:0000256" key="10">
    <source>
        <dbReference type="SAM" id="SignalP"/>
    </source>
</evidence>
<evidence type="ECO:0000256" key="9">
    <source>
        <dbReference type="RuleBase" id="RU003357"/>
    </source>
</evidence>
<dbReference type="InterPro" id="IPR012910">
    <property type="entry name" value="Plug_dom"/>
</dbReference>
<dbReference type="SUPFAM" id="SSF56935">
    <property type="entry name" value="Porins"/>
    <property type="match status" value="1"/>
</dbReference>
<name>A0A1Q6FCC6_9BACT</name>
<evidence type="ECO:0000256" key="5">
    <source>
        <dbReference type="ARBA" id="ARBA00023077"/>
    </source>
</evidence>
<evidence type="ECO:0000256" key="3">
    <source>
        <dbReference type="ARBA" id="ARBA00022452"/>
    </source>
</evidence>
<evidence type="ECO:0000259" key="12">
    <source>
        <dbReference type="Pfam" id="PF07715"/>
    </source>
</evidence>
<evidence type="ECO:0000313" key="14">
    <source>
        <dbReference type="Proteomes" id="UP000187417"/>
    </source>
</evidence>
<evidence type="ECO:0000256" key="2">
    <source>
        <dbReference type="ARBA" id="ARBA00022448"/>
    </source>
</evidence>
<dbReference type="Gene3D" id="2.60.40.1120">
    <property type="entry name" value="Carboxypeptidase-like, regulatory domain"/>
    <property type="match status" value="1"/>
</dbReference>
<feature type="signal peptide" evidence="10">
    <location>
        <begin position="1"/>
        <end position="19"/>
    </location>
</feature>
<dbReference type="Gene3D" id="2.40.170.20">
    <property type="entry name" value="TonB-dependent receptor, beta-barrel domain"/>
    <property type="match status" value="1"/>
</dbReference>
<dbReference type="Pfam" id="PF07715">
    <property type="entry name" value="Plug"/>
    <property type="match status" value="1"/>
</dbReference>
<keyword evidence="5 9" id="KW-0798">TonB box</keyword>
<keyword evidence="10" id="KW-0732">Signal</keyword>
<evidence type="ECO:0000256" key="4">
    <source>
        <dbReference type="ARBA" id="ARBA00022692"/>
    </source>
</evidence>
<dbReference type="InterPro" id="IPR039426">
    <property type="entry name" value="TonB-dep_rcpt-like"/>
</dbReference>
<dbReference type="PROSITE" id="PS52016">
    <property type="entry name" value="TONB_DEPENDENT_REC_3"/>
    <property type="match status" value="1"/>
</dbReference>
<feature type="domain" description="TonB-dependent receptor-like beta-barrel" evidence="11">
    <location>
        <begin position="319"/>
        <end position="733"/>
    </location>
</feature>
<dbReference type="PANTHER" id="PTHR30069">
    <property type="entry name" value="TONB-DEPENDENT OUTER MEMBRANE RECEPTOR"/>
    <property type="match status" value="1"/>
</dbReference>
<dbReference type="AlphaFoldDB" id="A0A1Q6FCC6"/>
<keyword evidence="13" id="KW-0675">Receptor</keyword>
<dbReference type="GO" id="GO:0009279">
    <property type="term" value="C:cell outer membrane"/>
    <property type="evidence" value="ECO:0007669"/>
    <property type="project" value="UniProtKB-SubCell"/>
</dbReference>
<dbReference type="STRING" id="28117.BHV66_00105"/>
<feature type="chain" id="PRO_5012140713" evidence="10">
    <location>
        <begin position="20"/>
        <end position="769"/>
    </location>
</feature>
<dbReference type="CDD" id="cd01347">
    <property type="entry name" value="ligand_gated_channel"/>
    <property type="match status" value="1"/>
</dbReference>
<protein>
    <submittedName>
        <fullName evidence="13">TonB-dependent receptor</fullName>
    </submittedName>
</protein>
<dbReference type="GO" id="GO:0015344">
    <property type="term" value="F:siderophore uptake transmembrane transporter activity"/>
    <property type="evidence" value="ECO:0007669"/>
    <property type="project" value="TreeGrafter"/>
</dbReference>
<dbReference type="InterPro" id="IPR037066">
    <property type="entry name" value="Plug_dom_sf"/>
</dbReference>
<comment type="subcellular location">
    <subcellularLocation>
        <location evidence="1 8">Cell outer membrane</location>
        <topology evidence="1 8">Multi-pass membrane protein</topology>
    </subcellularLocation>
</comment>
<dbReference type="Pfam" id="PF13715">
    <property type="entry name" value="CarbopepD_reg_2"/>
    <property type="match status" value="1"/>
</dbReference>